<proteinExistence type="predicted"/>
<dbReference type="KEGG" id="teu:TEU_10640"/>
<reference evidence="2 3" key="1">
    <citation type="journal article" date="2015" name="Int. J. Syst. Evol. Microbiol.">
        <title>Thermococcus eurythermalis sp. nov., a conditional piezophilic hyperthermophilic archaeon with a wide temperature range isolated from an oil-immersed chimney in the Guaymas Basin.</title>
        <authorList>
            <person name="Zhao W."/>
            <person name="Zeng X."/>
            <person name="Xiao X."/>
        </authorList>
    </citation>
    <scope>NUCLEOTIDE SEQUENCE [LARGE SCALE GENOMIC DNA]</scope>
    <source>
        <strain evidence="2 3">A501</strain>
    </source>
</reference>
<dbReference type="RefSeq" id="WP_050003715.1">
    <property type="nucleotide sequence ID" value="NZ_CP008887.1"/>
</dbReference>
<dbReference type="HOGENOM" id="CLU_1922875_0_0_2"/>
<feature type="compositionally biased region" description="Acidic residues" evidence="1">
    <location>
        <begin position="51"/>
        <end position="60"/>
    </location>
</feature>
<accession>A0A097QWA5</accession>
<evidence type="ECO:0000313" key="3">
    <source>
        <dbReference type="Proteomes" id="UP000029980"/>
    </source>
</evidence>
<dbReference type="Pfam" id="PF09868">
    <property type="entry name" value="DUF2095"/>
    <property type="match status" value="1"/>
</dbReference>
<feature type="region of interest" description="Disordered" evidence="1">
    <location>
        <begin position="42"/>
        <end position="64"/>
    </location>
</feature>
<dbReference type="EMBL" id="CP008887">
    <property type="protein sequence ID" value="AIU70755.1"/>
    <property type="molecule type" value="Genomic_DNA"/>
</dbReference>
<name>A0A097QWA5_9EURY</name>
<dbReference type="STRING" id="1505907.TEU_10640"/>
<dbReference type="GeneID" id="25153888"/>
<evidence type="ECO:0000256" key="1">
    <source>
        <dbReference type="SAM" id="MobiDB-lite"/>
    </source>
</evidence>
<evidence type="ECO:0000313" key="2">
    <source>
        <dbReference type="EMBL" id="AIU70755.1"/>
    </source>
</evidence>
<gene>
    <name evidence="2" type="ORF">TEU_10640</name>
</gene>
<evidence type="ECO:0008006" key="4">
    <source>
        <dbReference type="Google" id="ProtNLM"/>
    </source>
</evidence>
<dbReference type="InterPro" id="IPR018662">
    <property type="entry name" value="DUF2095"/>
</dbReference>
<dbReference type="AlphaFoldDB" id="A0A097QWA5"/>
<keyword evidence="3" id="KW-1185">Reference proteome</keyword>
<protein>
    <recommendedName>
        <fullName evidence="4">DUF2095 domain-containing protein</fullName>
    </recommendedName>
</protein>
<dbReference type="OrthoDB" id="84782at2157"/>
<sequence>MVKEKERKEKRRAVDDFAWQEYDREEFEKKFPALARELEEGGIPIDAFRTDEEEGEELTEPMDFSGYEPTVIDFLRRCETDEEALEIINWMESRGEITPEIAKELRITLAKKGVRAFGPKKEWGWYERHGRG</sequence>
<organism evidence="2 3">
    <name type="scientific">Thermococcus eurythermalis</name>
    <dbReference type="NCBI Taxonomy" id="1505907"/>
    <lineage>
        <taxon>Archaea</taxon>
        <taxon>Methanobacteriati</taxon>
        <taxon>Methanobacteriota</taxon>
        <taxon>Thermococci</taxon>
        <taxon>Thermococcales</taxon>
        <taxon>Thermococcaceae</taxon>
        <taxon>Thermococcus</taxon>
    </lineage>
</organism>
<dbReference type="Proteomes" id="UP000029980">
    <property type="component" value="Chromosome"/>
</dbReference>